<dbReference type="CDD" id="cd03135">
    <property type="entry name" value="GATase1_DJ-1"/>
    <property type="match status" value="1"/>
</dbReference>
<evidence type="ECO:0000313" key="5">
    <source>
        <dbReference type="Proteomes" id="UP000192578"/>
    </source>
</evidence>
<comment type="subcellular location">
    <subcellularLocation>
        <location evidence="1">Cytoplasm</location>
    </subcellularLocation>
</comment>
<dbReference type="GO" id="GO:1903189">
    <property type="term" value="P:glyoxal metabolic process"/>
    <property type="evidence" value="ECO:0007669"/>
    <property type="project" value="TreeGrafter"/>
</dbReference>
<dbReference type="Proteomes" id="UP000192578">
    <property type="component" value="Unassembled WGS sequence"/>
</dbReference>
<organism evidence="4 5">
    <name type="scientific">Hypsibius exemplaris</name>
    <name type="common">Freshwater tardigrade</name>
    <dbReference type="NCBI Taxonomy" id="2072580"/>
    <lineage>
        <taxon>Eukaryota</taxon>
        <taxon>Metazoa</taxon>
        <taxon>Ecdysozoa</taxon>
        <taxon>Tardigrada</taxon>
        <taxon>Eutardigrada</taxon>
        <taxon>Parachela</taxon>
        <taxon>Hypsibioidea</taxon>
        <taxon>Hypsibiidae</taxon>
        <taxon>Hypsibius</taxon>
    </lineage>
</organism>
<keyword evidence="5" id="KW-1185">Reference proteome</keyword>
<dbReference type="GO" id="GO:0005739">
    <property type="term" value="C:mitochondrion"/>
    <property type="evidence" value="ECO:0007669"/>
    <property type="project" value="TreeGrafter"/>
</dbReference>
<dbReference type="GO" id="GO:0005634">
    <property type="term" value="C:nucleus"/>
    <property type="evidence" value="ECO:0007669"/>
    <property type="project" value="TreeGrafter"/>
</dbReference>
<protein>
    <recommendedName>
        <fullName evidence="3">DJ-1/PfpI domain-containing protein</fullName>
    </recommendedName>
</protein>
<evidence type="ECO:0000256" key="1">
    <source>
        <dbReference type="ARBA" id="ARBA00004496"/>
    </source>
</evidence>
<evidence type="ECO:0000313" key="4">
    <source>
        <dbReference type="EMBL" id="OQV19659.1"/>
    </source>
</evidence>
<sequence length="207" mass="21911">MDKVMQNVKDALTGKDSSKTALIILSDGAEEAEVVITADVLNRGGIKVVIAGFSGDSAVKCCQNVQIKPEMSLDQAADQHEKDPFDIIILPGGPKGTDNLKKSVAVGNLLKRQERNCGYIGAICGGPLALMTHKIGLGKCITAHKCKWDELKEGGTHKVVTSKVCIDGTLITSQGPGTAFEFGLAIVETLIGPEKISDLREDLALKV</sequence>
<dbReference type="GO" id="GO:0006979">
    <property type="term" value="P:response to oxidative stress"/>
    <property type="evidence" value="ECO:0007669"/>
    <property type="project" value="TreeGrafter"/>
</dbReference>
<dbReference type="InterPro" id="IPR002818">
    <property type="entry name" value="DJ-1/PfpI"/>
</dbReference>
<dbReference type="OrthoDB" id="543156at2759"/>
<dbReference type="NCBIfam" id="TIGR01383">
    <property type="entry name" value="not_thiJ"/>
    <property type="match status" value="1"/>
</dbReference>
<feature type="domain" description="DJ-1/PfpI" evidence="3">
    <location>
        <begin position="19"/>
        <end position="188"/>
    </location>
</feature>
<dbReference type="GO" id="GO:1902531">
    <property type="term" value="P:regulation of intracellular signal transduction"/>
    <property type="evidence" value="ECO:0007669"/>
    <property type="project" value="UniProtKB-ARBA"/>
</dbReference>
<keyword evidence="2" id="KW-0963">Cytoplasm</keyword>
<dbReference type="InterPro" id="IPR050325">
    <property type="entry name" value="Prot/Nucl_acid_deglycase"/>
</dbReference>
<dbReference type="FunFam" id="3.40.50.880:FF:000022">
    <property type="entry name" value="protein deglycase DJ-1"/>
    <property type="match status" value="1"/>
</dbReference>
<gene>
    <name evidence="4" type="ORF">BV898_06431</name>
</gene>
<dbReference type="EMBL" id="MTYJ01000037">
    <property type="protein sequence ID" value="OQV19659.1"/>
    <property type="molecule type" value="Genomic_DNA"/>
</dbReference>
<dbReference type="Gene3D" id="3.40.50.880">
    <property type="match status" value="1"/>
</dbReference>
<comment type="caution">
    <text evidence="4">The sequence shown here is derived from an EMBL/GenBank/DDBJ whole genome shotgun (WGS) entry which is preliminary data.</text>
</comment>
<evidence type="ECO:0000256" key="2">
    <source>
        <dbReference type="ARBA" id="ARBA00022490"/>
    </source>
</evidence>
<reference evidence="5" key="1">
    <citation type="submission" date="2017-01" db="EMBL/GenBank/DDBJ databases">
        <title>Comparative genomics of anhydrobiosis in the tardigrade Hypsibius dujardini.</title>
        <authorList>
            <person name="Yoshida Y."/>
            <person name="Koutsovoulos G."/>
            <person name="Laetsch D."/>
            <person name="Stevens L."/>
            <person name="Kumar S."/>
            <person name="Horikawa D."/>
            <person name="Ishino K."/>
            <person name="Komine S."/>
            <person name="Tomita M."/>
            <person name="Blaxter M."/>
            <person name="Arakawa K."/>
        </authorList>
    </citation>
    <scope>NUCLEOTIDE SEQUENCE [LARGE SCALE GENOMIC DNA]</scope>
    <source>
        <strain evidence="5">Z151</strain>
    </source>
</reference>
<dbReference type="PANTHER" id="PTHR48094:SF12">
    <property type="entry name" value="PARKINSON DISEASE PROTEIN 7 HOMOLOG"/>
    <property type="match status" value="1"/>
</dbReference>
<dbReference type="AlphaFoldDB" id="A0A1W0WWU2"/>
<dbReference type="Pfam" id="PF01965">
    <property type="entry name" value="DJ-1_PfpI"/>
    <property type="match status" value="1"/>
</dbReference>
<dbReference type="InterPro" id="IPR029062">
    <property type="entry name" value="Class_I_gatase-like"/>
</dbReference>
<name>A0A1W0WWU2_HYPEX</name>
<dbReference type="InterPro" id="IPR006287">
    <property type="entry name" value="DJ-1"/>
</dbReference>
<accession>A0A1W0WWU2</accession>
<proteinExistence type="predicted"/>
<dbReference type="PANTHER" id="PTHR48094">
    <property type="entry name" value="PROTEIN/NUCLEIC ACID DEGLYCASE DJ-1-RELATED"/>
    <property type="match status" value="1"/>
</dbReference>
<evidence type="ECO:0000259" key="3">
    <source>
        <dbReference type="Pfam" id="PF01965"/>
    </source>
</evidence>
<dbReference type="SUPFAM" id="SSF52317">
    <property type="entry name" value="Class I glutamine amidotransferase-like"/>
    <property type="match status" value="1"/>
</dbReference>
<dbReference type="GO" id="GO:0046295">
    <property type="term" value="P:glycolate biosynthetic process"/>
    <property type="evidence" value="ECO:0007669"/>
    <property type="project" value="TreeGrafter"/>
</dbReference>